<evidence type="ECO:0000256" key="1">
    <source>
        <dbReference type="SAM" id="MobiDB-lite"/>
    </source>
</evidence>
<dbReference type="STRING" id="547042.BACCOPRO_02963"/>
<comment type="caution">
    <text evidence="2">The sequence shown here is derived from an EMBL/GenBank/DDBJ whole genome shotgun (WGS) entry which is preliminary data.</text>
</comment>
<accession>S0FED1</accession>
<gene>
    <name evidence="2" type="ORF">BACCOPRO_02963</name>
</gene>
<organism evidence="2 3">
    <name type="scientific">Phocaeicola coprophilus DSM 18228 = JCM 13818</name>
    <dbReference type="NCBI Taxonomy" id="547042"/>
    <lineage>
        <taxon>Bacteria</taxon>
        <taxon>Pseudomonadati</taxon>
        <taxon>Bacteroidota</taxon>
        <taxon>Bacteroidia</taxon>
        <taxon>Bacteroidales</taxon>
        <taxon>Bacteroidaceae</taxon>
        <taxon>Phocaeicola</taxon>
    </lineage>
</organism>
<feature type="region of interest" description="Disordered" evidence="1">
    <location>
        <begin position="1"/>
        <end position="70"/>
    </location>
</feature>
<evidence type="ECO:0000313" key="3">
    <source>
        <dbReference type="Proteomes" id="UP000014073"/>
    </source>
</evidence>
<sequence>MSAPSASMEQTRALQRPHNTFALTGQCKKNDRTIRPQRPHNPAPTTARSDSNDRTIKPHRLHPSRRISRRLFPIPFHKDRQTKARMLRAF</sequence>
<dbReference type="AlphaFoldDB" id="S0FED1"/>
<dbReference type="EMBL" id="ACBW01000190">
    <property type="protein sequence ID" value="EEF77441.1"/>
    <property type="molecule type" value="Genomic_DNA"/>
</dbReference>
<dbReference type="Proteomes" id="UP000014073">
    <property type="component" value="Unassembled WGS sequence"/>
</dbReference>
<protein>
    <submittedName>
        <fullName evidence="2">Uncharacterized protein</fullName>
    </submittedName>
</protein>
<reference evidence="2 3" key="1">
    <citation type="submission" date="2008-12" db="EMBL/GenBank/DDBJ databases">
        <authorList>
            <person name="Fulton L."/>
            <person name="Clifton S."/>
            <person name="Fulton B."/>
            <person name="Xu J."/>
            <person name="Minx P."/>
            <person name="Pepin K.H."/>
            <person name="Johnson M."/>
            <person name="Bhonagiri V."/>
            <person name="Nash W.E."/>
            <person name="Mardis E.R."/>
            <person name="Wilson R.K."/>
        </authorList>
    </citation>
    <scope>NUCLEOTIDE SEQUENCE [LARGE SCALE GENOMIC DNA]</scope>
    <source>
        <strain evidence="2 3">DSM 18228</strain>
    </source>
</reference>
<feature type="compositionally biased region" description="Basic residues" evidence="1">
    <location>
        <begin position="57"/>
        <end position="69"/>
    </location>
</feature>
<evidence type="ECO:0000313" key="2">
    <source>
        <dbReference type="EMBL" id="EEF77441.1"/>
    </source>
</evidence>
<feature type="compositionally biased region" description="Polar residues" evidence="1">
    <location>
        <begin position="1"/>
        <end position="23"/>
    </location>
</feature>
<keyword evidence="3" id="KW-1185">Reference proteome</keyword>
<proteinExistence type="predicted"/>
<name>S0FED1_9BACT</name>
<dbReference type="HOGENOM" id="CLU_2434675_0_0_10"/>